<accession>A0ABP1A760</accession>
<dbReference type="CDD" id="cd00030">
    <property type="entry name" value="C2"/>
    <property type="match status" value="2"/>
</dbReference>
<feature type="domain" description="C2" evidence="13">
    <location>
        <begin position="494"/>
        <end position="613"/>
    </location>
</feature>
<dbReference type="EMBL" id="OZ023702">
    <property type="protein sequence ID" value="CAK9858353.1"/>
    <property type="molecule type" value="Genomic_DNA"/>
</dbReference>
<dbReference type="InterPro" id="IPR031468">
    <property type="entry name" value="SMP_LBD"/>
</dbReference>
<evidence type="ECO:0000313" key="15">
    <source>
        <dbReference type="EMBL" id="CAK9858353.1"/>
    </source>
</evidence>
<dbReference type="CDD" id="cd21677">
    <property type="entry name" value="SMP_SYT"/>
    <property type="match status" value="1"/>
</dbReference>
<evidence type="ECO:0000259" key="13">
    <source>
        <dbReference type="PROSITE" id="PS50004"/>
    </source>
</evidence>
<comment type="subcellular location">
    <subcellularLocation>
        <location evidence="1">Membrane</location>
        <topology evidence="1">Single-pass membrane protein</topology>
    </subcellularLocation>
</comment>
<evidence type="ECO:0000256" key="10">
    <source>
        <dbReference type="ARBA" id="ARBA00023121"/>
    </source>
</evidence>
<evidence type="ECO:0000256" key="1">
    <source>
        <dbReference type="ARBA" id="ARBA00004167"/>
    </source>
</evidence>
<dbReference type="InterPro" id="IPR045050">
    <property type="entry name" value="Synaptotagmin_plant"/>
</dbReference>
<evidence type="ECO:0000313" key="16">
    <source>
        <dbReference type="Proteomes" id="UP001497522"/>
    </source>
</evidence>
<keyword evidence="11 12" id="KW-0472">Membrane</keyword>
<comment type="similarity">
    <text evidence="2">Belongs to the synaptotagmin family.</text>
</comment>
<evidence type="ECO:0000256" key="2">
    <source>
        <dbReference type="ARBA" id="ARBA00006996"/>
    </source>
</evidence>
<evidence type="ECO:0000256" key="12">
    <source>
        <dbReference type="SAM" id="Phobius"/>
    </source>
</evidence>
<sequence>MDRMLKKFEEMAALMSRYIMPVTDLLLSNMLSFVSYLAEWFFAVVFPGPGFGKAAVALHSVGPVLSFIAGCTSNDAFFLAFVPGVIAGVGLSIAFEQRQEQRSLARRRKAGYVAILSSISMEDVRKLFPWESLPHWVGFSEYEKTHWLNQQLVKVWPFFNEAYSRMLMESWEPYIDFYKPKVATSVKFVKLTLGTIAPQFKGIHKLHTSGDEIVLDAETEWEGNPSCILSVGLPIGVSVPAQVKDITMTLVLRFIIKPLVDELPCFGAITYSIRKKKRFDFNLKLIGGDIGSVPGLAGLADKLQEMIRVAVMESLCWPMRACIHVIPHIDKFPKSAVGILDIRLTQARDLGQINCIQSPDAFAMFYIHPVPGLIRRSTTIKNTLNPVWNEMFELEVEDPVQQKLVIFLLDEGAAQEFQVLGCTKLNLEDLENGIVSERWLKLVMNLEHYQQVQEMQYRGQVNIEVVYRSYMDEEAQLENMLVPIKVAENEQECRVLNPRFSCKGKLWEKIQGVLTVTVLRAENLVPSDYNGKGDPFVVLRMKKIRHYKKETKVIPKNLNPVWNQTFHFFVANAVQDMLIVEVWDKDTFGKDFMGTCAMTLTKVLQEEELTTDVRLMGVEIGRLFLGLKWGRITGNHRLSTPTLE</sequence>
<evidence type="ECO:0000256" key="9">
    <source>
        <dbReference type="ARBA" id="ARBA00023055"/>
    </source>
</evidence>
<evidence type="ECO:0000256" key="5">
    <source>
        <dbReference type="ARBA" id="ARBA00022723"/>
    </source>
</evidence>
<proteinExistence type="inferred from homology"/>
<evidence type="ECO:0000256" key="3">
    <source>
        <dbReference type="ARBA" id="ARBA00022448"/>
    </source>
</evidence>
<name>A0ABP1A760_9BRYO</name>
<dbReference type="Pfam" id="PF17047">
    <property type="entry name" value="SMP_LBD"/>
    <property type="match status" value="1"/>
</dbReference>
<dbReference type="InterPro" id="IPR035892">
    <property type="entry name" value="C2_domain_sf"/>
</dbReference>
<evidence type="ECO:0000256" key="7">
    <source>
        <dbReference type="ARBA" id="ARBA00022837"/>
    </source>
</evidence>
<reference evidence="15 16" key="1">
    <citation type="submission" date="2024-03" db="EMBL/GenBank/DDBJ databases">
        <authorList>
            <consortium name="ELIXIR-Norway"/>
            <consortium name="Elixir Norway"/>
        </authorList>
    </citation>
    <scope>NUCLEOTIDE SEQUENCE [LARGE SCALE GENOMIC DNA]</scope>
</reference>
<dbReference type="PROSITE" id="PS50004">
    <property type="entry name" value="C2"/>
    <property type="match status" value="2"/>
</dbReference>
<evidence type="ECO:0000256" key="11">
    <source>
        <dbReference type="ARBA" id="ARBA00023136"/>
    </source>
</evidence>
<keyword evidence="6" id="KW-0677">Repeat</keyword>
<dbReference type="SMART" id="SM00239">
    <property type="entry name" value="C2"/>
    <property type="match status" value="2"/>
</dbReference>
<dbReference type="PRINTS" id="PR00360">
    <property type="entry name" value="C2DOMAIN"/>
</dbReference>
<keyword evidence="9" id="KW-0445">Lipid transport</keyword>
<dbReference type="Gene3D" id="2.60.40.150">
    <property type="entry name" value="C2 domain"/>
    <property type="match status" value="2"/>
</dbReference>
<dbReference type="Pfam" id="PF00168">
    <property type="entry name" value="C2"/>
    <property type="match status" value="2"/>
</dbReference>
<keyword evidence="16" id="KW-1185">Reference proteome</keyword>
<feature type="transmembrane region" description="Helical" evidence="12">
    <location>
        <begin position="51"/>
        <end position="69"/>
    </location>
</feature>
<feature type="domain" description="C2" evidence="13">
    <location>
        <begin position="321"/>
        <end position="440"/>
    </location>
</feature>
<keyword evidence="4 12" id="KW-0812">Transmembrane</keyword>
<keyword evidence="3" id="KW-0813">Transport</keyword>
<keyword evidence="5" id="KW-0479">Metal-binding</keyword>
<evidence type="ECO:0000256" key="8">
    <source>
        <dbReference type="ARBA" id="ARBA00022989"/>
    </source>
</evidence>
<protein>
    <submittedName>
        <fullName evidence="15">Uncharacterized protein</fullName>
    </submittedName>
</protein>
<keyword evidence="10" id="KW-0446">Lipid-binding</keyword>
<evidence type="ECO:0000259" key="14">
    <source>
        <dbReference type="PROSITE" id="PS51847"/>
    </source>
</evidence>
<dbReference type="PANTHER" id="PTHR10774">
    <property type="entry name" value="EXTENDED SYNAPTOTAGMIN-RELATED"/>
    <property type="match status" value="1"/>
</dbReference>
<dbReference type="PROSITE" id="PS51847">
    <property type="entry name" value="SMP"/>
    <property type="match status" value="1"/>
</dbReference>
<keyword evidence="7" id="KW-0106">Calcium</keyword>
<dbReference type="InterPro" id="IPR000008">
    <property type="entry name" value="C2_dom"/>
</dbReference>
<evidence type="ECO:0000256" key="4">
    <source>
        <dbReference type="ARBA" id="ARBA00022692"/>
    </source>
</evidence>
<feature type="transmembrane region" description="Helical" evidence="12">
    <location>
        <begin position="21"/>
        <end position="45"/>
    </location>
</feature>
<feature type="domain" description="SMP-LTD" evidence="14">
    <location>
        <begin position="141"/>
        <end position="326"/>
    </location>
</feature>
<dbReference type="SUPFAM" id="SSF49562">
    <property type="entry name" value="C2 domain (Calcium/lipid-binding domain, CaLB)"/>
    <property type="match status" value="2"/>
</dbReference>
<evidence type="ECO:0000256" key="6">
    <source>
        <dbReference type="ARBA" id="ARBA00022737"/>
    </source>
</evidence>
<organism evidence="15 16">
    <name type="scientific">Sphagnum jensenii</name>
    <dbReference type="NCBI Taxonomy" id="128206"/>
    <lineage>
        <taxon>Eukaryota</taxon>
        <taxon>Viridiplantae</taxon>
        <taxon>Streptophyta</taxon>
        <taxon>Embryophyta</taxon>
        <taxon>Bryophyta</taxon>
        <taxon>Sphagnophytina</taxon>
        <taxon>Sphagnopsida</taxon>
        <taxon>Sphagnales</taxon>
        <taxon>Sphagnaceae</taxon>
        <taxon>Sphagnum</taxon>
    </lineage>
</organism>
<dbReference type="PANTHER" id="PTHR10774:SF149">
    <property type="entry name" value="SYNAPTOTAGMIN-5"/>
    <property type="match status" value="1"/>
</dbReference>
<dbReference type="Proteomes" id="UP001497522">
    <property type="component" value="Chromosome 1"/>
</dbReference>
<gene>
    <name evidence="15" type="ORF">CSSPJE1EN2_LOCUS1348</name>
</gene>
<keyword evidence="8 12" id="KW-1133">Transmembrane helix</keyword>
<feature type="transmembrane region" description="Helical" evidence="12">
    <location>
        <begin position="76"/>
        <end position="95"/>
    </location>
</feature>
<dbReference type="InterPro" id="IPR039010">
    <property type="entry name" value="Synaptotagmin_SMP"/>
</dbReference>